<dbReference type="RefSeq" id="WP_343809983.1">
    <property type="nucleotide sequence ID" value="NZ_BAAADS010000001.1"/>
</dbReference>
<dbReference type="PROSITE" id="PS51409">
    <property type="entry name" value="ARGINASE_2"/>
    <property type="match status" value="1"/>
</dbReference>
<dbReference type="NCBIfam" id="TIGR01227">
    <property type="entry name" value="hutG"/>
    <property type="match status" value="1"/>
</dbReference>
<feature type="binding site" evidence="5">
    <location>
        <position position="140"/>
    </location>
    <ligand>
        <name>Mn(2+)</name>
        <dbReference type="ChEBI" id="CHEBI:29035"/>
        <label>1</label>
    </ligand>
</feature>
<keyword evidence="2 5" id="KW-0378">Hydrolase</keyword>
<comment type="pathway">
    <text evidence="5">Amino-acid degradation; L-histidine degradation into L-glutamate; L-glutamate from N-formimidoyl-L-glutamate (hydrolase route): step 1/1.</text>
</comment>
<keyword evidence="3 5" id="KW-0369">Histidine metabolism</keyword>
<evidence type="ECO:0000256" key="2">
    <source>
        <dbReference type="ARBA" id="ARBA00022801"/>
    </source>
</evidence>
<name>A0ABN1FJ11_9BACI</name>
<gene>
    <name evidence="5 8" type="primary">hutG</name>
    <name evidence="8" type="ORF">GCM10009001_05000</name>
</gene>
<dbReference type="PANTHER" id="PTHR11358:SF35">
    <property type="entry name" value="FORMIMIDOYLGLUTAMASE"/>
    <property type="match status" value="1"/>
</dbReference>
<evidence type="ECO:0000256" key="4">
    <source>
        <dbReference type="ARBA" id="ARBA00023211"/>
    </source>
</evidence>
<comment type="function">
    <text evidence="5">Catalyzes the conversion of N-formimidoyl-L-glutamate to L-glutamate and formamide.</text>
</comment>
<evidence type="ECO:0000256" key="7">
    <source>
        <dbReference type="PROSITE-ProRule" id="PRU00742"/>
    </source>
</evidence>
<proteinExistence type="inferred from homology"/>
<dbReference type="Gene3D" id="3.40.800.10">
    <property type="entry name" value="Ureohydrolase domain"/>
    <property type="match status" value="1"/>
</dbReference>
<feature type="binding site" evidence="5">
    <location>
        <position position="227"/>
    </location>
    <ligand>
        <name>Mn(2+)</name>
        <dbReference type="ChEBI" id="CHEBI:29035"/>
        <label>2</label>
    </ligand>
</feature>
<feature type="binding site" evidence="5">
    <location>
        <position position="227"/>
    </location>
    <ligand>
        <name>Mn(2+)</name>
        <dbReference type="ChEBI" id="CHEBI:29035"/>
        <label>1</label>
    </ligand>
</feature>
<feature type="binding site" evidence="5">
    <location>
        <position position="140"/>
    </location>
    <ligand>
        <name>Mn(2+)</name>
        <dbReference type="ChEBI" id="CHEBI:29035"/>
        <label>2</label>
    </ligand>
</feature>
<dbReference type="PIRSF" id="PIRSF036979">
    <property type="entry name" value="Arginase"/>
    <property type="match status" value="1"/>
</dbReference>
<reference evidence="8 9" key="1">
    <citation type="journal article" date="2019" name="Int. J. Syst. Evol. Microbiol.">
        <title>The Global Catalogue of Microorganisms (GCM) 10K type strain sequencing project: providing services to taxonomists for standard genome sequencing and annotation.</title>
        <authorList>
            <consortium name="The Broad Institute Genomics Platform"/>
            <consortium name="The Broad Institute Genome Sequencing Center for Infectious Disease"/>
            <person name="Wu L."/>
            <person name="Ma J."/>
        </authorList>
    </citation>
    <scope>NUCLEOTIDE SEQUENCE [LARGE SCALE GENOMIC DNA]</scope>
    <source>
        <strain evidence="8 9">JCM 15395</strain>
    </source>
</reference>
<feature type="binding site" evidence="5">
    <location>
        <position position="229"/>
    </location>
    <ligand>
        <name>Mn(2+)</name>
        <dbReference type="ChEBI" id="CHEBI:29035"/>
        <label>2</label>
    </ligand>
</feature>
<dbReference type="PANTHER" id="PTHR11358">
    <property type="entry name" value="ARGINASE/AGMATINASE"/>
    <property type="match status" value="1"/>
</dbReference>
<dbReference type="HAMAP" id="MF_00737">
    <property type="entry name" value="Formimidoylglutam"/>
    <property type="match status" value="1"/>
</dbReference>
<organism evidence="8 9">
    <name type="scientific">Virgibacillus siamensis</name>
    <dbReference type="NCBI Taxonomy" id="480071"/>
    <lineage>
        <taxon>Bacteria</taxon>
        <taxon>Bacillati</taxon>
        <taxon>Bacillota</taxon>
        <taxon>Bacilli</taxon>
        <taxon>Bacillales</taxon>
        <taxon>Bacillaceae</taxon>
        <taxon>Virgibacillus</taxon>
    </lineage>
</organism>
<protein>
    <recommendedName>
        <fullName evidence="5 6">Formimidoylglutamase</fullName>
        <ecNumber evidence="5 6">3.5.3.8</ecNumber>
    </recommendedName>
    <alternativeName>
        <fullName evidence="5">Formiminoglutamase</fullName>
    </alternativeName>
    <alternativeName>
        <fullName evidence="5">Formiminoglutamate hydrolase</fullName>
    </alternativeName>
</protein>
<dbReference type="Proteomes" id="UP001500866">
    <property type="component" value="Unassembled WGS sequence"/>
</dbReference>
<comment type="catalytic activity">
    <reaction evidence="5">
        <text>N-formimidoyl-L-glutamate + H2O = formamide + L-glutamate</text>
        <dbReference type="Rhea" id="RHEA:22492"/>
        <dbReference type="ChEBI" id="CHEBI:15377"/>
        <dbReference type="ChEBI" id="CHEBI:16397"/>
        <dbReference type="ChEBI" id="CHEBI:29985"/>
        <dbReference type="ChEBI" id="CHEBI:58928"/>
        <dbReference type="EC" id="3.5.3.8"/>
    </reaction>
</comment>
<keyword evidence="4 5" id="KW-0464">Manganese</keyword>
<comment type="similarity">
    <text evidence="5 7">Belongs to the arginase family.</text>
</comment>
<evidence type="ECO:0000313" key="9">
    <source>
        <dbReference type="Proteomes" id="UP001500866"/>
    </source>
</evidence>
<keyword evidence="9" id="KW-1185">Reference proteome</keyword>
<dbReference type="InterPro" id="IPR023696">
    <property type="entry name" value="Ureohydrolase_dom_sf"/>
</dbReference>
<dbReference type="EMBL" id="BAAADS010000001">
    <property type="protein sequence ID" value="GAA0591853.1"/>
    <property type="molecule type" value="Genomic_DNA"/>
</dbReference>
<dbReference type="CDD" id="cd09988">
    <property type="entry name" value="Formimidoylglutamase"/>
    <property type="match status" value="1"/>
</dbReference>
<dbReference type="SUPFAM" id="SSF52768">
    <property type="entry name" value="Arginase/deacetylase"/>
    <property type="match status" value="1"/>
</dbReference>
<dbReference type="EC" id="3.5.3.8" evidence="5 6"/>
<evidence type="ECO:0000256" key="3">
    <source>
        <dbReference type="ARBA" id="ARBA00022808"/>
    </source>
</evidence>
<sequence length="310" mass="34148">MDSDQEPSGFRFHQVVKVEDIRNFGKNDNAFAVIGFASDEGVRRNKGRQGASEAPDAIRQALAKLPCHLDNEVIDAGTVICENGNLENAQTELGEQVEHILNVSATPVIIGGGHETLYGHYLGVRKFLGKDSKLGIINIDAHFDLRNDEQPSSGTMFRQIMEQDENAGYLCLGVQEFGNTKMLFDTADKLGCHYMLQQEVEAGNFQEVQRKIDAFTENHDYILLTLCTDSMMASAAPGVSAPTPLGLDPKTVQKIMTYTAALEKTISFDISEVNPRVDENGKTVKLAAYLAAETMNSFHTSVQHYMKVGR</sequence>
<feature type="binding site" evidence="5">
    <location>
        <position position="144"/>
    </location>
    <ligand>
        <name>Mn(2+)</name>
        <dbReference type="ChEBI" id="CHEBI:29035"/>
        <label>1</label>
    </ligand>
</feature>
<keyword evidence="1 5" id="KW-0479">Metal-binding</keyword>
<comment type="cofactor">
    <cofactor evidence="5">
        <name>Mn(2+)</name>
        <dbReference type="ChEBI" id="CHEBI:29035"/>
    </cofactor>
    <text evidence="5">Binds 2 manganese ions per subunit.</text>
</comment>
<dbReference type="InterPro" id="IPR005923">
    <property type="entry name" value="HutG"/>
</dbReference>
<feature type="binding site" evidence="5">
    <location>
        <position position="142"/>
    </location>
    <ligand>
        <name>Mn(2+)</name>
        <dbReference type="ChEBI" id="CHEBI:29035"/>
        <label>2</label>
    </ligand>
</feature>
<accession>A0ABN1FJ11</accession>
<comment type="caution">
    <text evidence="8">The sequence shown here is derived from an EMBL/GenBank/DDBJ whole genome shotgun (WGS) entry which is preliminary data.</text>
</comment>
<dbReference type="InterPro" id="IPR006035">
    <property type="entry name" value="Ureohydrolase"/>
</dbReference>
<evidence type="ECO:0000256" key="5">
    <source>
        <dbReference type="HAMAP-Rule" id="MF_00737"/>
    </source>
</evidence>
<feature type="binding site" evidence="5">
    <location>
        <position position="114"/>
    </location>
    <ligand>
        <name>Mn(2+)</name>
        <dbReference type="ChEBI" id="CHEBI:29035"/>
        <label>1</label>
    </ligand>
</feature>
<evidence type="ECO:0000313" key="8">
    <source>
        <dbReference type="EMBL" id="GAA0591853.1"/>
    </source>
</evidence>
<evidence type="ECO:0000256" key="6">
    <source>
        <dbReference type="NCBIfam" id="TIGR01227"/>
    </source>
</evidence>
<evidence type="ECO:0000256" key="1">
    <source>
        <dbReference type="ARBA" id="ARBA00022723"/>
    </source>
</evidence>
<dbReference type="Pfam" id="PF00491">
    <property type="entry name" value="Arginase"/>
    <property type="match status" value="1"/>
</dbReference>